<reference evidence="3 4" key="1">
    <citation type="journal article" date="2016" name="Nat. Commun.">
        <title>Thousands of microbial genomes shed light on interconnected biogeochemical processes in an aquifer system.</title>
        <authorList>
            <person name="Anantharaman K."/>
            <person name="Brown C.T."/>
            <person name="Hug L.A."/>
            <person name="Sharon I."/>
            <person name="Castelle C.J."/>
            <person name="Probst A.J."/>
            <person name="Thomas B.C."/>
            <person name="Singh A."/>
            <person name="Wilkins M.J."/>
            <person name="Karaoz U."/>
            <person name="Brodie E.L."/>
            <person name="Williams K.H."/>
            <person name="Hubbard S.S."/>
            <person name="Banfield J.F."/>
        </authorList>
    </citation>
    <scope>NUCLEOTIDE SEQUENCE [LARGE SCALE GENOMIC DNA]</scope>
</reference>
<evidence type="ECO:0000256" key="1">
    <source>
        <dbReference type="ARBA" id="ARBA00006817"/>
    </source>
</evidence>
<dbReference type="STRING" id="1802056.A2954_02310"/>
<comment type="similarity">
    <text evidence="1">Belongs to the AHA1 family.</text>
</comment>
<name>A0A1F7I8C1_9BACT</name>
<dbReference type="Pfam" id="PF08327">
    <property type="entry name" value="AHSA1"/>
    <property type="match status" value="1"/>
</dbReference>
<accession>A0A1F7I8C1</accession>
<dbReference type="Gene3D" id="3.30.530.20">
    <property type="match status" value="1"/>
</dbReference>
<dbReference type="InterPro" id="IPR013538">
    <property type="entry name" value="ASHA1/2-like_C"/>
</dbReference>
<dbReference type="InterPro" id="IPR023393">
    <property type="entry name" value="START-like_dom_sf"/>
</dbReference>
<dbReference type="AlphaFoldDB" id="A0A1F7I8C1"/>
<gene>
    <name evidence="3" type="ORF">A2954_02310</name>
</gene>
<dbReference type="SUPFAM" id="SSF55961">
    <property type="entry name" value="Bet v1-like"/>
    <property type="match status" value="1"/>
</dbReference>
<evidence type="ECO:0000313" key="4">
    <source>
        <dbReference type="Proteomes" id="UP000177698"/>
    </source>
</evidence>
<dbReference type="EMBL" id="MGAG01000039">
    <property type="protein sequence ID" value="OGK39601.1"/>
    <property type="molecule type" value="Genomic_DNA"/>
</dbReference>
<proteinExistence type="inferred from homology"/>
<feature type="domain" description="Activator of Hsp90 ATPase homologue 1/2-like C-terminal" evidence="2">
    <location>
        <begin position="11"/>
        <end position="125"/>
    </location>
</feature>
<dbReference type="Proteomes" id="UP000177698">
    <property type="component" value="Unassembled WGS sequence"/>
</dbReference>
<sequence length="127" mass="14781">MKTIKQTYLIKAPLEKVWQAFVDPKIIDKWGAGPAKMNEDECFKFSLWGGDIHGTNTKVIKEKKLVQDWYGGDWVTPSQVIFTFSREKNKTRVDLVHSNLPEDEVNEFDKGWKSDYLGPLKEFLEDK</sequence>
<protein>
    <recommendedName>
        <fullName evidence="2">Activator of Hsp90 ATPase homologue 1/2-like C-terminal domain-containing protein</fullName>
    </recommendedName>
</protein>
<organism evidence="3 4">
    <name type="scientific">Candidatus Roizmanbacteria bacterium RIFCSPLOWO2_01_FULL_37_12</name>
    <dbReference type="NCBI Taxonomy" id="1802056"/>
    <lineage>
        <taxon>Bacteria</taxon>
        <taxon>Candidatus Roizmaniibacteriota</taxon>
    </lineage>
</organism>
<evidence type="ECO:0000259" key="2">
    <source>
        <dbReference type="Pfam" id="PF08327"/>
    </source>
</evidence>
<evidence type="ECO:0000313" key="3">
    <source>
        <dbReference type="EMBL" id="OGK39601.1"/>
    </source>
</evidence>
<comment type="caution">
    <text evidence="3">The sequence shown here is derived from an EMBL/GenBank/DDBJ whole genome shotgun (WGS) entry which is preliminary data.</text>
</comment>